<evidence type="ECO:0000313" key="1">
    <source>
        <dbReference type="EMBL" id="MBX37986.1"/>
    </source>
</evidence>
<accession>A0A2P2N6F7</accession>
<sequence>MTRLFHSSYIPFFIFFLVVQRKGPIL</sequence>
<protein>
    <submittedName>
        <fullName evidence="1">Phospholipid-transporting ATPase</fullName>
    </submittedName>
</protein>
<name>A0A2P2N6F7_RHIMU</name>
<proteinExistence type="predicted"/>
<reference evidence="1" key="1">
    <citation type="submission" date="2018-02" db="EMBL/GenBank/DDBJ databases">
        <title>Rhizophora mucronata_Transcriptome.</title>
        <authorList>
            <person name="Meera S.P."/>
            <person name="Sreeshan A."/>
            <person name="Augustine A."/>
        </authorList>
    </citation>
    <scope>NUCLEOTIDE SEQUENCE</scope>
    <source>
        <tissue evidence="1">Leaf</tissue>
    </source>
</reference>
<dbReference type="EMBL" id="GGEC01057502">
    <property type="protein sequence ID" value="MBX37986.1"/>
    <property type="molecule type" value="Transcribed_RNA"/>
</dbReference>
<dbReference type="AlphaFoldDB" id="A0A2P2N6F7"/>
<organism evidence="1">
    <name type="scientific">Rhizophora mucronata</name>
    <name type="common">Asiatic mangrove</name>
    <dbReference type="NCBI Taxonomy" id="61149"/>
    <lineage>
        <taxon>Eukaryota</taxon>
        <taxon>Viridiplantae</taxon>
        <taxon>Streptophyta</taxon>
        <taxon>Embryophyta</taxon>
        <taxon>Tracheophyta</taxon>
        <taxon>Spermatophyta</taxon>
        <taxon>Magnoliopsida</taxon>
        <taxon>eudicotyledons</taxon>
        <taxon>Gunneridae</taxon>
        <taxon>Pentapetalae</taxon>
        <taxon>rosids</taxon>
        <taxon>fabids</taxon>
        <taxon>Malpighiales</taxon>
        <taxon>Rhizophoraceae</taxon>
        <taxon>Rhizophora</taxon>
    </lineage>
</organism>